<sequence>MACSLPHTDSEIEALVQRLINKDKGRQDVLLDLAFHFEDSCDKALKRIAVAYFYVGKACTDREQNGA</sequence>
<organism evidence="1 2">
    <name type="scientific">Tanacetum coccineum</name>
    <dbReference type="NCBI Taxonomy" id="301880"/>
    <lineage>
        <taxon>Eukaryota</taxon>
        <taxon>Viridiplantae</taxon>
        <taxon>Streptophyta</taxon>
        <taxon>Embryophyta</taxon>
        <taxon>Tracheophyta</taxon>
        <taxon>Spermatophyta</taxon>
        <taxon>Magnoliopsida</taxon>
        <taxon>eudicotyledons</taxon>
        <taxon>Gunneridae</taxon>
        <taxon>Pentapetalae</taxon>
        <taxon>asterids</taxon>
        <taxon>campanulids</taxon>
        <taxon>Asterales</taxon>
        <taxon>Asteraceae</taxon>
        <taxon>Asteroideae</taxon>
        <taxon>Anthemideae</taxon>
        <taxon>Anthemidinae</taxon>
        <taxon>Tanacetum</taxon>
    </lineage>
</organism>
<accession>A0ABQ5DLX4</accession>
<name>A0ABQ5DLX4_9ASTR</name>
<protein>
    <submittedName>
        <fullName evidence="1">Uncharacterized protein</fullName>
    </submittedName>
</protein>
<gene>
    <name evidence="1" type="ORF">Tco_0940065</name>
</gene>
<dbReference type="EMBL" id="BQNB010015452">
    <property type="protein sequence ID" value="GJT40200.1"/>
    <property type="molecule type" value="Genomic_DNA"/>
</dbReference>
<reference evidence="1" key="1">
    <citation type="journal article" date="2022" name="Int. J. Mol. Sci.">
        <title>Draft Genome of Tanacetum Coccineum: Genomic Comparison of Closely Related Tanacetum-Family Plants.</title>
        <authorList>
            <person name="Yamashiro T."/>
            <person name="Shiraishi A."/>
            <person name="Nakayama K."/>
            <person name="Satake H."/>
        </authorList>
    </citation>
    <scope>NUCLEOTIDE SEQUENCE</scope>
</reference>
<keyword evidence="2" id="KW-1185">Reference proteome</keyword>
<comment type="caution">
    <text evidence="1">The sequence shown here is derived from an EMBL/GenBank/DDBJ whole genome shotgun (WGS) entry which is preliminary data.</text>
</comment>
<proteinExistence type="predicted"/>
<evidence type="ECO:0000313" key="2">
    <source>
        <dbReference type="Proteomes" id="UP001151760"/>
    </source>
</evidence>
<evidence type="ECO:0000313" key="1">
    <source>
        <dbReference type="EMBL" id="GJT40200.1"/>
    </source>
</evidence>
<reference evidence="1" key="2">
    <citation type="submission" date="2022-01" db="EMBL/GenBank/DDBJ databases">
        <authorList>
            <person name="Yamashiro T."/>
            <person name="Shiraishi A."/>
            <person name="Satake H."/>
            <person name="Nakayama K."/>
        </authorList>
    </citation>
    <scope>NUCLEOTIDE SEQUENCE</scope>
</reference>
<dbReference type="Proteomes" id="UP001151760">
    <property type="component" value="Unassembled WGS sequence"/>
</dbReference>